<evidence type="ECO:0000313" key="6">
    <source>
        <dbReference type="EMBL" id="AIV03514.1"/>
    </source>
</evidence>
<dbReference type="InterPro" id="IPR038584">
    <property type="entry name" value="Ribosomal_bL33_sf"/>
</dbReference>
<keyword evidence="2 5" id="KW-0689">Ribosomal protein</keyword>
<dbReference type="NCBIfam" id="NF001764">
    <property type="entry name" value="PRK00504.1"/>
    <property type="match status" value="1"/>
</dbReference>
<dbReference type="Gene3D" id="2.20.28.120">
    <property type="entry name" value="Ribosomal protein L33"/>
    <property type="match status" value="1"/>
</dbReference>
<dbReference type="SUPFAM" id="SSF57829">
    <property type="entry name" value="Zn-binding ribosomal proteins"/>
    <property type="match status" value="1"/>
</dbReference>
<accession>A0A097SSF3</accession>
<dbReference type="NCBIfam" id="NF001860">
    <property type="entry name" value="PRK00595.1"/>
    <property type="match status" value="1"/>
</dbReference>
<dbReference type="GO" id="GO:0005737">
    <property type="term" value="C:cytoplasm"/>
    <property type="evidence" value="ECO:0007669"/>
    <property type="project" value="UniProtKB-ARBA"/>
</dbReference>
<name>A0A097SSF3_9BACT</name>
<keyword evidence="3 5" id="KW-0687">Ribonucleoprotein</keyword>
<dbReference type="Proteomes" id="UP000030066">
    <property type="component" value="Chromosome"/>
</dbReference>
<dbReference type="InterPro" id="IPR001705">
    <property type="entry name" value="Ribosomal_bL33"/>
</dbReference>
<dbReference type="NCBIfam" id="TIGR01023">
    <property type="entry name" value="rpmG_bact"/>
    <property type="match status" value="1"/>
</dbReference>
<evidence type="ECO:0000256" key="2">
    <source>
        <dbReference type="ARBA" id="ARBA00022980"/>
    </source>
</evidence>
<proteinExistence type="inferred from homology"/>
<dbReference type="InterPro" id="IPR011332">
    <property type="entry name" value="Ribosomal_zn-bd"/>
</dbReference>
<dbReference type="GO" id="GO:1990904">
    <property type="term" value="C:ribonucleoprotein complex"/>
    <property type="evidence" value="ECO:0007669"/>
    <property type="project" value="UniProtKB-KW"/>
</dbReference>
<gene>
    <name evidence="6" type="primary">rpmG2</name>
    <name evidence="5" type="synonym">rpmG</name>
    <name evidence="6" type="ORF">MGM1_1270</name>
</gene>
<sequence>MKINVPMVCSVCNSINYRVKKEKANPKRLELRKYCPKCQKVTLHKESR</sequence>
<keyword evidence="7" id="KW-1185">Reference proteome</keyword>
<dbReference type="STRING" id="1318617.MGM1_1270"/>
<reference evidence="6 7" key="1">
    <citation type="journal article" date="2014" name="PLoS ONE">
        <title>An emerging Mycoplasma associated with trichomoniasis, vaginal infection and disease.</title>
        <authorList>
            <consortium name="Vaginal Microbiome Consortium"/>
            <person name="Fettweis J.M."/>
            <person name="Serrano M.G."/>
            <person name="Huang B."/>
            <person name="Brooks J.P."/>
            <person name="Glascock A.L."/>
            <person name="Sheth N.U."/>
            <person name="Strauss J.F.III."/>
            <person name="Jefferson K.K."/>
            <person name="Buck G.A."/>
        </authorList>
    </citation>
    <scope>NUCLEOTIDE SEQUENCE [LARGE SCALE GENOMIC DNA]</scope>
    <source>
        <strain evidence="6 7">VCU_M1</strain>
    </source>
</reference>
<dbReference type="HAMAP" id="MF_00294">
    <property type="entry name" value="Ribosomal_bL33"/>
    <property type="match status" value="1"/>
</dbReference>
<protein>
    <recommendedName>
        <fullName evidence="4 5">Large ribosomal subunit protein bL33</fullName>
    </recommendedName>
</protein>
<evidence type="ECO:0000313" key="7">
    <source>
        <dbReference type="Proteomes" id="UP000030066"/>
    </source>
</evidence>
<dbReference type="KEGG" id="mgj:MGM1_1270"/>
<comment type="similarity">
    <text evidence="1 5">Belongs to the bacterial ribosomal protein bL33 family.</text>
</comment>
<dbReference type="GO" id="GO:0005840">
    <property type="term" value="C:ribosome"/>
    <property type="evidence" value="ECO:0007669"/>
    <property type="project" value="UniProtKB-KW"/>
</dbReference>
<dbReference type="EMBL" id="CP007711">
    <property type="protein sequence ID" value="AIV03514.1"/>
    <property type="molecule type" value="Genomic_DNA"/>
</dbReference>
<evidence type="ECO:0000256" key="3">
    <source>
        <dbReference type="ARBA" id="ARBA00023274"/>
    </source>
</evidence>
<evidence type="ECO:0000256" key="5">
    <source>
        <dbReference type="HAMAP-Rule" id="MF_00294"/>
    </source>
</evidence>
<dbReference type="HOGENOM" id="CLU_190949_0_2_14"/>
<organism evidence="6 7">
    <name type="scientific">Candidatus Malacoplasma girerdii</name>
    <dbReference type="NCBI Taxonomy" id="1318617"/>
    <lineage>
        <taxon>Bacteria</taxon>
        <taxon>Bacillati</taxon>
        <taxon>Mycoplasmatota</taxon>
        <taxon>Mycoplasmoidales</taxon>
        <taxon>Mycoplasmoidaceae</taxon>
        <taxon>Malacoplasma</taxon>
    </lineage>
</organism>
<evidence type="ECO:0000256" key="1">
    <source>
        <dbReference type="ARBA" id="ARBA00007596"/>
    </source>
</evidence>
<dbReference type="Pfam" id="PF00471">
    <property type="entry name" value="Ribosomal_L33"/>
    <property type="match status" value="1"/>
</dbReference>
<dbReference type="GO" id="GO:0006412">
    <property type="term" value="P:translation"/>
    <property type="evidence" value="ECO:0007669"/>
    <property type="project" value="UniProtKB-UniRule"/>
</dbReference>
<evidence type="ECO:0000256" key="4">
    <source>
        <dbReference type="ARBA" id="ARBA00035176"/>
    </source>
</evidence>
<dbReference type="AlphaFoldDB" id="A0A097SSF3"/>
<dbReference type="GO" id="GO:0003735">
    <property type="term" value="F:structural constituent of ribosome"/>
    <property type="evidence" value="ECO:0007669"/>
    <property type="project" value="InterPro"/>
</dbReference>